<name>A0A699Z0P8_HAELA</name>
<accession>A0A699Z0P8</accession>
<comment type="caution">
    <text evidence="1">The sequence shown here is derived from an EMBL/GenBank/DDBJ whole genome shotgun (WGS) entry which is preliminary data.</text>
</comment>
<gene>
    <name evidence="1" type="ORF">HaLaN_08595</name>
</gene>
<organism evidence="1 2">
    <name type="scientific">Haematococcus lacustris</name>
    <name type="common">Green alga</name>
    <name type="synonym">Haematococcus pluvialis</name>
    <dbReference type="NCBI Taxonomy" id="44745"/>
    <lineage>
        <taxon>Eukaryota</taxon>
        <taxon>Viridiplantae</taxon>
        <taxon>Chlorophyta</taxon>
        <taxon>core chlorophytes</taxon>
        <taxon>Chlorophyceae</taxon>
        <taxon>CS clade</taxon>
        <taxon>Chlamydomonadales</taxon>
        <taxon>Haematococcaceae</taxon>
        <taxon>Haematococcus</taxon>
    </lineage>
</organism>
<dbReference type="AlphaFoldDB" id="A0A699Z0P8"/>
<dbReference type="EMBL" id="BLLF01000545">
    <property type="protein sequence ID" value="GFH12836.1"/>
    <property type="molecule type" value="Genomic_DNA"/>
</dbReference>
<proteinExistence type="predicted"/>
<sequence length="132" mass="14900">MHLDGWDWCIVIDETTDPQGWQYARCLWPRLGAARLGGRNTEYRLDFVKRRKWIHRQHALSVKQTAKKGAVQLLTPPELLARQQDALRKYREGVAEVFSILAALDSSTSFKSLAAALLDPVALTTALFSFCG</sequence>
<keyword evidence="2" id="KW-1185">Reference proteome</keyword>
<protein>
    <submittedName>
        <fullName evidence="1">Lipase_3 domain-containing protein</fullName>
    </submittedName>
</protein>
<reference evidence="1 2" key="1">
    <citation type="submission" date="2020-02" db="EMBL/GenBank/DDBJ databases">
        <title>Draft genome sequence of Haematococcus lacustris strain NIES-144.</title>
        <authorList>
            <person name="Morimoto D."/>
            <person name="Nakagawa S."/>
            <person name="Yoshida T."/>
            <person name="Sawayama S."/>
        </authorList>
    </citation>
    <scope>NUCLEOTIDE SEQUENCE [LARGE SCALE GENOMIC DNA]</scope>
    <source>
        <strain evidence="1 2">NIES-144</strain>
    </source>
</reference>
<dbReference type="Proteomes" id="UP000485058">
    <property type="component" value="Unassembled WGS sequence"/>
</dbReference>
<evidence type="ECO:0000313" key="2">
    <source>
        <dbReference type="Proteomes" id="UP000485058"/>
    </source>
</evidence>
<evidence type="ECO:0000313" key="1">
    <source>
        <dbReference type="EMBL" id="GFH12836.1"/>
    </source>
</evidence>